<feature type="non-terminal residue" evidence="2">
    <location>
        <position position="1"/>
    </location>
</feature>
<gene>
    <name evidence="2" type="ORF">Tci_877996</name>
</gene>
<dbReference type="EMBL" id="BKCJ011222263">
    <property type="protein sequence ID" value="GFD06027.1"/>
    <property type="molecule type" value="Genomic_DNA"/>
</dbReference>
<name>A0A699T755_TANCI</name>
<comment type="caution">
    <text evidence="2">The sequence shown here is derived from an EMBL/GenBank/DDBJ whole genome shotgun (WGS) entry which is preliminary data.</text>
</comment>
<proteinExistence type="predicted"/>
<evidence type="ECO:0000256" key="1">
    <source>
        <dbReference type="SAM" id="MobiDB-lite"/>
    </source>
</evidence>
<feature type="region of interest" description="Disordered" evidence="1">
    <location>
        <begin position="64"/>
        <end position="108"/>
    </location>
</feature>
<sequence length="108" mass="11289">SRCFHFCVHCRTGGFQCCGIVHQHGAVGNDSHHGGAGRTGDRCSDRFVLRGIDHGAGIVAVASPHEAGAGPASGRFIGRKLTDDDQGRPHFRHPRPAASAGAGRVARL</sequence>
<dbReference type="AlphaFoldDB" id="A0A699T755"/>
<organism evidence="2">
    <name type="scientific">Tanacetum cinerariifolium</name>
    <name type="common">Dalmatian daisy</name>
    <name type="synonym">Chrysanthemum cinerariifolium</name>
    <dbReference type="NCBI Taxonomy" id="118510"/>
    <lineage>
        <taxon>Eukaryota</taxon>
        <taxon>Viridiplantae</taxon>
        <taxon>Streptophyta</taxon>
        <taxon>Embryophyta</taxon>
        <taxon>Tracheophyta</taxon>
        <taxon>Spermatophyta</taxon>
        <taxon>Magnoliopsida</taxon>
        <taxon>eudicotyledons</taxon>
        <taxon>Gunneridae</taxon>
        <taxon>Pentapetalae</taxon>
        <taxon>asterids</taxon>
        <taxon>campanulids</taxon>
        <taxon>Asterales</taxon>
        <taxon>Asteraceae</taxon>
        <taxon>Asteroideae</taxon>
        <taxon>Anthemideae</taxon>
        <taxon>Anthemidinae</taxon>
        <taxon>Tanacetum</taxon>
    </lineage>
</organism>
<protein>
    <submittedName>
        <fullName evidence="2">Uncharacterized protein</fullName>
    </submittedName>
</protein>
<evidence type="ECO:0000313" key="2">
    <source>
        <dbReference type="EMBL" id="GFD06027.1"/>
    </source>
</evidence>
<accession>A0A699T755</accession>
<reference evidence="2" key="1">
    <citation type="journal article" date="2019" name="Sci. Rep.">
        <title>Draft genome of Tanacetum cinerariifolium, the natural source of mosquito coil.</title>
        <authorList>
            <person name="Yamashiro T."/>
            <person name="Shiraishi A."/>
            <person name="Satake H."/>
            <person name="Nakayama K."/>
        </authorList>
    </citation>
    <scope>NUCLEOTIDE SEQUENCE</scope>
</reference>